<dbReference type="Proteomes" id="UP000248544">
    <property type="component" value="Unassembled WGS sequence"/>
</dbReference>
<accession>A0A2W2GDP6</accession>
<gene>
    <name evidence="1" type="ORF">C1I98_14940</name>
</gene>
<dbReference type="EMBL" id="POUA01000100">
    <property type="protein sequence ID" value="PZG45992.1"/>
    <property type="molecule type" value="Genomic_DNA"/>
</dbReference>
<dbReference type="RefSeq" id="WP_111167795.1">
    <property type="nucleotide sequence ID" value="NZ_POUA01000100.1"/>
</dbReference>
<comment type="caution">
    <text evidence="1">The sequence shown here is derived from an EMBL/GenBank/DDBJ whole genome shotgun (WGS) entry which is preliminary data.</text>
</comment>
<name>A0A2W2GDP6_9ACTN</name>
<proteinExistence type="predicted"/>
<sequence>MTPTYRGPNHLPRRLARVAAAGMTVLAIGMVTTVPTASPTSAGTMKTVTSKAAAAQPWSSGIAYLPAPVDLQNTAEGDWVNTNLEVLLPEDGTYHLDLDVLTRLWIRPPANVYLVGRLWNVTDGAALPNSDRLLNQLADGRSLGEGGIVNNQTSPISERITVTRPTRIRLEAKREIHEGTSLRASVTTYDDGRTSFRWQRVD</sequence>
<evidence type="ECO:0000313" key="1">
    <source>
        <dbReference type="EMBL" id="PZG45992.1"/>
    </source>
</evidence>
<protein>
    <submittedName>
        <fullName evidence="1">Uncharacterized protein</fullName>
    </submittedName>
</protein>
<organism evidence="1 2">
    <name type="scientific">Spongiactinospora gelatinilytica</name>
    <dbReference type="NCBI Taxonomy" id="2666298"/>
    <lineage>
        <taxon>Bacteria</taxon>
        <taxon>Bacillati</taxon>
        <taxon>Actinomycetota</taxon>
        <taxon>Actinomycetes</taxon>
        <taxon>Streptosporangiales</taxon>
        <taxon>Streptosporangiaceae</taxon>
        <taxon>Spongiactinospora</taxon>
    </lineage>
</organism>
<evidence type="ECO:0000313" key="2">
    <source>
        <dbReference type="Proteomes" id="UP000248544"/>
    </source>
</evidence>
<keyword evidence="2" id="KW-1185">Reference proteome</keyword>
<dbReference type="AlphaFoldDB" id="A0A2W2GDP6"/>
<reference evidence="1 2" key="1">
    <citation type="submission" date="2018-01" db="EMBL/GenBank/DDBJ databases">
        <title>Draft genome sequence of Sphaerisporangium sp. 7K107.</title>
        <authorList>
            <person name="Sahin N."/>
            <person name="Saygin H."/>
            <person name="Ay H."/>
        </authorList>
    </citation>
    <scope>NUCLEOTIDE SEQUENCE [LARGE SCALE GENOMIC DNA]</scope>
    <source>
        <strain evidence="1 2">7K107</strain>
    </source>
</reference>